<dbReference type="PROSITE" id="PS00211">
    <property type="entry name" value="ABC_TRANSPORTER_1"/>
    <property type="match status" value="2"/>
</dbReference>
<organism evidence="10 11">
    <name type="scientific">Bacillus carboniphilus</name>
    <dbReference type="NCBI Taxonomy" id="86663"/>
    <lineage>
        <taxon>Bacteria</taxon>
        <taxon>Bacillati</taxon>
        <taxon>Bacillota</taxon>
        <taxon>Bacilli</taxon>
        <taxon>Bacillales</taxon>
        <taxon>Bacillaceae</taxon>
        <taxon>Bacillus</taxon>
    </lineage>
</organism>
<dbReference type="InterPro" id="IPR017871">
    <property type="entry name" value="ABC_transporter-like_CS"/>
</dbReference>
<keyword evidence="8" id="KW-0472">Membrane</keyword>
<keyword evidence="4" id="KW-1003">Cell membrane</keyword>
<keyword evidence="7" id="KW-1278">Translocase</keyword>
<accession>A0ABN0WU90</accession>
<comment type="caution">
    <text evidence="10">The sequence shown here is derived from an EMBL/GenBank/DDBJ whole genome shotgun (WGS) entry which is preliminary data.</text>
</comment>
<evidence type="ECO:0000256" key="1">
    <source>
        <dbReference type="ARBA" id="ARBA00004202"/>
    </source>
</evidence>
<proteinExistence type="inferred from homology"/>
<evidence type="ECO:0000256" key="8">
    <source>
        <dbReference type="ARBA" id="ARBA00023136"/>
    </source>
</evidence>
<comment type="similarity">
    <text evidence="2">Belongs to the ABC transporter superfamily.</text>
</comment>
<sequence>MMRVDQVTLQYEEVKQPTLNHIQFSVEQGERVLLLGPSGCGKSSLTYCLNGLYPRDLDGILEGNIYIKDRKSVEYEPGELSQVVGVVFQDPESQFCMLTVEDEIAFGLENIGVKQERMEERIEYALDLVGMREYRNATISSLSGGWKQKLALACVLVLEPNILILDEPTANLDPIASVEFIKTIHTLQQEQGFTLIVIEHLLDPWMPLIDRCIILNKNGHLIFDGLPIEGFSQHYQQLKEQGIWIPHSLALGEALKSVGLLNEECIPLEEKELIEEVKDVDGVIQHLLSMRMVARKETYSTDTILSAKNISFGTLKKDILKDVSIDLETGDMLAIVGPNGAGKSTLSHLLSGIKKVSGGEIRLHHQLLHSYRDDELRKQIGFVFQNPEHQFITDSVYEEIAFGLKMQGVTGEALDKKVGEIITTCQLNGLENEHPFVLSQGQKRRLSVATMIVDEQQILILDEPTFGQDAKSTEELMNLLVERQKRGSSIILVTHDMNLVHQYANKVVVLKDGGVAFDGSPEDLWEQDPLFLQEMNLLLPFEKKIEQDLQRRARVYVS</sequence>
<dbReference type="Proteomes" id="UP001500782">
    <property type="component" value="Unassembled WGS sequence"/>
</dbReference>
<dbReference type="PANTHER" id="PTHR43553:SF19">
    <property type="entry name" value="HMP_THIAMINE IMPORT ATP-BINDING PROTEIN YKOD-RELATED"/>
    <property type="match status" value="1"/>
</dbReference>
<dbReference type="PROSITE" id="PS50893">
    <property type="entry name" value="ABC_TRANSPORTER_2"/>
    <property type="match status" value="2"/>
</dbReference>
<evidence type="ECO:0000256" key="5">
    <source>
        <dbReference type="ARBA" id="ARBA00022741"/>
    </source>
</evidence>
<name>A0ABN0WU90_9BACI</name>
<evidence type="ECO:0000256" key="2">
    <source>
        <dbReference type="ARBA" id="ARBA00005417"/>
    </source>
</evidence>
<comment type="subcellular location">
    <subcellularLocation>
        <location evidence="1">Cell membrane</location>
        <topology evidence="1">Peripheral membrane protein</topology>
    </subcellularLocation>
</comment>
<dbReference type="InterPro" id="IPR003439">
    <property type="entry name" value="ABC_transporter-like_ATP-bd"/>
</dbReference>
<evidence type="ECO:0000256" key="7">
    <source>
        <dbReference type="ARBA" id="ARBA00022967"/>
    </source>
</evidence>
<gene>
    <name evidence="10" type="ORF">GCM10008967_41380</name>
</gene>
<dbReference type="Pfam" id="PF00005">
    <property type="entry name" value="ABC_tran"/>
    <property type="match status" value="2"/>
</dbReference>
<dbReference type="InterPro" id="IPR015856">
    <property type="entry name" value="ABC_transpr_CbiO/EcfA_su"/>
</dbReference>
<feature type="domain" description="ABC transporter" evidence="9">
    <location>
        <begin position="305"/>
        <end position="537"/>
    </location>
</feature>
<dbReference type="SMART" id="SM00382">
    <property type="entry name" value="AAA"/>
    <property type="match status" value="2"/>
</dbReference>
<keyword evidence="6 10" id="KW-0067">ATP-binding</keyword>
<dbReference type="EMBL" id="BAAADJ010000064">
    <property type="protein sequence ID" value="GAA0346695.1"/>
    <property type="molecule type" value="Genomic_DNA"/>
</dbReference>
<dbReference type="InterPro" id="IPR050095">
    <property type="entry name" value="ECF_ABC_transporter_ATP-bd"/>
</dbReference>
<evidence type="ECO:0000259" key="9">
    <source>
        <dbReference type="PROSITE" id="PS50893"/>
    </source>
</evidence>
<dbReference type="PANTHER" id="PTHR43553">
    <property type="entry name" value="HEAVY METAL TRANSPORTER"/>
    <property type="match status" value="1"/>
</dbReference>
<dbReference type="NCBIfam" id="NF010167">
    <property type="entry name" value="PRK13648.1"/>
    <property type="match status" value="2"/>
</dbReference>
<dbReference type="GO" id="GO:0005524">
    <property type="term" value="F:ATP binding"/>
    <property type="evidence" value="ECO:0007669"/>
    <property type="project" value="UniProtKB-KW"/>
</dbReference>
<dbReference type="RefSeq" id="WP_343803652.1">
    <property type="nucleotide sequence ID" value="NZ_BAAADJ010000064.1"/>
</dbReference>
<evidence type="ECO:0000313" key="11">
    <source>
        <dbReference type="Proteomes" id="UP001500782"/>
    </source>
</evidence>
<evidence type="ECO:0000256" key="6">
    <source>
        <dbReference type="ARBA" id="ARBA00022840"/>
    </source>
</evidence>
<evidence type="ECO:0000256" key="3">
    <source>
        <dbReference type="ARBA" id="ARBA00022448"/>
    </source>
</evidence>
<dbReference type="CDD" id="cd03225">
    <property type="entry name" value="ABC_cobalt_CbiO_domain1"/>
    <property type="match status" value="2"/>
</dbReference>
<keyword evidence="5" id="KW-0547">Nucleotide-binding</keyword>
<keyword evidence="3" id="KW-0813">Transport</keyword>
<dbReference type="InterPro" id="IPR003593">
    <property type="entry name" value="AAA+_ATPase"/>
</dbReference>
<dbReference type="InterPro" id="IPR027417">
    <property type="entry name" value="P-loop_NTPase"/>
</dbReference>
<protein>
    <submittedName>
        <fullName evidence="10">ABC transporter ATP-binding protein</fullName>
    </submittedName>
</protein>
<dbReference type="Gene3D" id="3.40.50.300">
    <property type="entry name" value="P-loop containing nucleotide triphosphate hydrolases"/>
    <property type="match status" value="2"/>
</dbReference>
<evidence type="ECO:0000313" key="10">
    <source>
        <dbReference type="EMBL" id="GAA0346695.1"/>
    </source>
</evidence>
<keyword evidence="11" id="KW-1185">Reference proteome</keyword>
<dbReference type="SUPFAM" id="SSF52540">
    <property type="entry name" value="P-loop containing nucleoside triphosphate hydrolases"/>
    <property type="match status" value="2"/>
</dbReference>
<feature type="domain" description="ABC transporter" evidence="9">
    <location>
        <begin position="2"/>
        <end position="243"/>
    </location>
</feature>
<evidence type="ECO:0000256" key="4">
    <source>
        <dbReference type="ARBA" id="ARBA00022475"/>
    </source>
</evidence>
<reference evidence="10 11" key="1">
    <citation type="journal article" date="2019" name="Int. J. Syst. Evol. Microbiol.">
        <title>The Global Catalogue of Microorganisms (GCM) 10K type strain sequencing project: providing services to taxonomists for standard genome sequencing and annotation.</title>
        <authorList>
            <consortium name="The Broad Institute Genomics Platform"/>
            <consortium name="The Broad Institute Genome Sequencing Center for Infectious Disease"/>
            <person name="Wu L."/>
            <person name="Ma J."/>
        </authorList>
    </citation>
    <scope>NUCLEOTIDE SEQUENCE [LARGE SCALE GENOMIC DNA]</scope>
    <source>
        <strain evidence="10 11">JCM 9731</strain>
    </source>
</reference>